<accession>A0A816M3W9</accession>
<dbReference type="EMBL" id="HG994371">
    <property type="protein sequence ID" value="CAF1959056.1"/>
    <property type="molecule type" value="Genomic_DNA"/>
</dbReference>
<organism evidence="1">
    <name type="scientific">Brassica napus</name>
    <name type="common">Rape</name>
    <dbReference type="NCBI Taxonomy" id="3708"/>
    <lineage>
        <taxon>Eukaryota</taxon>
        <taxon>Viridiplantae</taxon>
        <taxon>Streptophyta</taxon>
        <taxon>Embryophyta</taxon>
        <taxon>Tracheophyta</taxon>
        <taxon>Spermatophyta</taxon>
        <taxon>Magnoliopsida</taxon>
        <taxon>eudicotyledons</taxon>
        <taxon>Gunneridae</taxon>
        <taxon>Pentapetalae</taxon>
        <taxon>rosids</taxon>
        <taxon>malvids</taxon>
        <taxon>Brassicales</taxon>
        <taxon>Brassicaceae</taxon>
        <taxon>Brassiceae</taxon>
        <taxon>Brassica</taxon>
    </lineage>
</organism>
<sequence length="101" mass="11955">MKKPPPFFLKQPRSRDPLRFYPYATIYFRYVDVDRINPLIREKTSIPHNNTNRRRDLLIPIHSDPKNLNNPSSLNRKIKIAIAVACRHDMAELICVLKLFI</sequence>
<name>A0A816M3W9_BRANA</name>
<dbReference type="AlphaFoldDB" id="A0A816M3W9"/>
<evidence type="ECO:0000313" key="1">
    <source>
        <dbReference type="EMBL" id="CAF1959056.1"/>
    </source>
</evidence>
<proteinExistence type="predicted"/>
<gene>
    <name evidence="1" type="ORF">DARMORV10_C07P09710.1</name>
</gene>
<dbReference type="Proteomes" id="UP001295469">
    <property type="component" value="Chromosome C07"/>
</dbReference>
<protein>
    <submittedName>
        <fullName evidence="1">(rape) hypothetical protein</fullName>
    </submittedName>
</protein>
<reference evidence="1" key="1">
    <citation type="submission" date="2021-01" db="EMBL/GenBank/DDBJ databases">
        <authorList>
            <consortium name="Genoscope - CEA"/>
            <person name="William W."/>
        </authorList>
    </citation>
    <scope>NUCLEOTIDE SEQUENCE</scope>
</reference>